<accession>A0A4Q1BTE5</accession>
<dbReference type="Proteomes" id="UP000289152">
    <property type="component" value="Unassembled WGS sequence"/>
</dbReference>
<evidence type="ECO:0000256" key="1">
    <source>
        <dbReference type="ARBA" id="ARBA00034736"/>
    </source>
</evidence>
<proteinExistence type="inferred from homology"/>
<comment type="caution">
    <text evidence="3">The sequence shown here is derived from an EMBL/GenBank/DDBJ whole genome shotgun (WGS) entry which is preliminary data.</text>
</comment>
<dbReference type="GO" id="GO:0005829">
    <property type="term" value="C:cytosol"/>
    <property type="evidence" value="ECO:0007669"/>
    <property type="project" value="TreeGrafter"/>
</dbReference>
<dbReference type="GO" id="GO:0005634">
    <property type="term" value="C:nucleus"/>
    <property type="evidence" value="ECO:0007669"/>
    <property type="project" value="TreeGrafter"/>
</dbReference>
<keyword evidence="4" id="KW-1185">Reference proteome</keyword>
<name>A0A4Q1BTE5_TREME</name>
<evidence type="ECO:0000256" key="2">
    <source>
        <dbReference type="SAM" id="MobiDB-lite"/>
    </source>
</evidence>
<comment type="similarity">
    <text evidence="1">Belongs to the TTI2 family.</text>
</comment>
<dbReference type="GO" id="GO:0110078">
    <property type="term" value="C:TTT Hsp90 cochaperone complex"/>
    <property type="evidence" value="ECO:0007669"/>
    <property type="project" value="InterPro"/>
</dbReference>
<protein>
    <submittedName>
        <fullName evidence="3">Uncharacterized protein</fullName>
    </submittedName>
</protein>
<gene>
    <name evidence="3" type="ORF">M231_01249</name>
</gene>
<dbReference type="EMBL" id="SDIL01000009">
    <property type="protein sequence ID" value="RXK41344.1"/>
    <property type="molecule type" value="Genomic_DNA"/>
</dbReference>
<dbReference type="STRING" id="5217.A0A4Q1BTE5"/>
<dbReference type="PANTHER" id="PTHR32226">
    <property type="entry name" value="TELO2-INTERACTING PROTEIN 2"/>
    <property type="match status" value="1"/>
</dbReference>
<dbReference type="AlphaFoldDB" id="A0A4Q1BTE5"/>
<dbReference type="InterPro" id="IPR018870">
    <property type="entry name" value="Tti2"/>
</dbReference>
<dbReference type="PANTHER" id="PTHR32226:SF2">
    <property type="entry name" value="TELO2-INTERACTING PROTEIN 2"/>
    <property type="match status" value="1"/>
</dbReference>
<feature type="region of interest" description="Disordered" evidence="2">
    <location>
        <begin position="140"/>
        <end position="161"/>
    </location>
</feature>
<evidence type="ECO:0000313" key="4">
    <source>
        <dbReference type="Proteomes" id="UP000289152"/>
    </source>
</evidence>
<dbReference type="OrthoDB" id="6417021at2759"/>
<dbReference type="VEuPathDB" id="FungiDB:TREMEDRAFT_74002"/>
<feature type="region of interest" description="Disordered" evidence="2">
    <location>
        <begin position="1"/>
        <end position="23"/>
    </location>
</feature>
<sequence>MAKVEEVPEEVETEAGPSKNGQDFKSLRDLTQQLVIPEELLPSSSDISAIKVRNHRQHLNNIVERISSKISTAPLSSLSIEDQVEILLPLLRLYNDDLWCPPNLLTTIDRATLSLSRSELAIHLLNHSLRKTFTNPHPLLHPSTSRALPRPAGGKDAQIDFSDAPTPWKTTEYGANNVLIWCSAQLSSTELERYIGVLLPPTLVMMDDWDPSWRGKGVIVLDSWLDLMPGETMRRMGVDQILLKSLIHTLSLHANPPLSHVLPVTIKLVEKSLQGQGERRAMMYEEMMDKAIVQGWIYAPPGAEGKIVLIGIAQSVEIMCDALGMGILRWLKTIIPYLLQPLQMSPTKTTLPHITANLKALIKVMQTLRETKRIIRWRGQIMDMTARFVILLNDAALLGDLPTEDVEESRGLVRAVLTELEVQYPAVRHMEFPKLANVAPPLQDVIPVALSA</sequence>
<reference evidence="3 4" key="1">
    <citation type="submission" date="2016-06" db="EMBL/GenBank/DDBJ databases">
        <title>Evolution of pathogenesis and genome organization in the Tremellales.</title>
        <authorList>
            <person name="Cuomo C."/>
            <person name="Litvintseva A."/>
            <person name="Heitman J."/>
            <person name="Chen Y."/>
            <person name="Sun S."/>
            <person name="Springer D."/>
            <person name="Dromer F."/>
            <person name="Young S."/>
            <person name="Zeng Q."/>
            <person name="Chapman S."/>
            <person name="Gujja S."/>
            <person name="Saif S."/>
            <person name="Birren B."/>
        </authorList>
    </citation>
    <scope>NUCLEOTIDE SEQUENCE [LARGE SCALE GENOMIC DNA]</scope>
    <source>
        <strain evidence="3 4">ATCC 28783</strain>
    </source>
</reference>
<evidence type="ECO:0000313" key="3">
    <source>
        <dbReference type="EMBL" id="RXK41344.1"/>
    </source>
</evidence>
<dbReference type="InParanoid" id="A0A4Q1BTE5"/>
<dbReference type="Pfam" id="PF10521">
    <property type="entry name" value="Tti2"/>
    <property type="match status" value="1"/>
</dbReference>
<organism evidence="3 4">
    <name type="scientific">Tremella mesenterica</name>
    <name type="common">Jelly fungus</name>
    <dbReference type="NCBI Taxonomy" id="5217"/>
    <lineage>
        <taxon>Eukaryota</taxon>
        <taxon>Fungi</taxon>
        <taxon>Dikarya</taxon>
        <taxon>Basidiomycota</taxon>
        <taxon>Agaricomycotina</taxon>
        <taxon>Tremellomycetes</taxon>
        <taxon>Tremellales</taxon>
        <taxon>Tremellaceae</taxon>
        <taxon>Tremella</taxon>
    </lineage>
</organism>